<feature type="domain" description="Phosphomannose isomerase type I catalytic" evidence="7">
    <location>
        <begin position="31"/>
        <end position="107"/>
    </location>
</feature>
<dbReference type="InterPro" id="IPR011051">
    <property type="entry name" value="RmlC_Cupin_sf"/>
</dbReference>
<feature type="active site" evidence="6">
    <location>
        <position position="194"/>
    </location>
</feature>
<dbReference type="InterPro" id="IPR051804">
    <property type="entry name" value="Carb_Metab_Reg_Kinase/Isom"/>
</dbReference>
<dbReference type="Pfam" id="PF20511">
    <property type="entry name" value="PMI_typeI_cat"/>
    <property type="match status" value="1"/>
</dbReference>
<dbReference type="PANTHER" id="PTHR42742:SF3">
    <property type="entry name" value="FRUCTOKINASE"/>
    <property type="match status" value="1"/>
</dbReference>
<dbReference type="STRING" id="1182571.QR90_13780"/>
<dbReference type="EMBL" id="CP010028">
    <property type="protein sequence ID" value="AIZ45909.1"/>
    <property type="molecule type" value="Genomic_DNA"/>
</dbReference>
<keyword evidence="1 5" id="KW-0479">Metal-binding</keyword>
<evidence type="ECO:0000259" key="8">
    <source>
        <dbReference type="Pfam" id="PF21621"/>
    </source>
</evidence>
<dbReference type="InterPro" id="IPR014710">
    <property type="entry name" value="RmlC-like_jellyroll"/>
</dbReference>
<gene>
    <name evidence="9" type="ORF">QR90_13780</name>
</gene>
<dbReference type="HOGENOM" id="CLU_020529_0_1_0"/>
<dbReference type="InterPro" id="IPR046457">
    <property type="entry name" value="PMI_typeI_cat"/>
</dbReference>
<feature type="binding site" evidence="5">
    <location>
        <position position="174"/>
    </location>
    <ligand>
        <name>Zn(2+)</name>
        <dbReference type="ChEBI" id="CHEBI:29105"/>
    </ligand>
</feature>
<protein>
    <recommendedName>
        <fullName evidence="3">Phosphohexomutase</fullName>
    </recommendedName>
    <alternativeName>
        <fullName evidence="4">Phosphomannose isomerase</fullName>
    </alternativeName>
</protein>
<keyword evidence="2 5" id="KW-0862">Zinc</keyword>
<evidence type="ECO:0000256" key="1">
    <source>
        <dbReference type="ARBA" id="ARBA00022723"/>
    </source>
</evidence>
<evidence type="ECO:0000256" key="3">
    <source>
        <dbReference type="ARBA" id="ARBA00029741"/>
    </source>
</evidence>
<dbReference type="GO" id="GO:0005975">
    <property type="term" value="P:carbohydrate metabolic process"/>
    <property type="evidence" value="ECO:0007669"/>
    <property type="project" value="InterPro"/>
</dbReference>
<sequence>MTQTLTSPLPLESRLVERVWGGTRLIPAGGDTSRKVGEAWVVGEDNRVSGGPHTGHTLAELSAQFPEELLGHRATSARFPLLIKLLDCAEWLSVQVHPDDAQARELEGQGFLGKTEAWQVLEADGGAQIIAGIREGTPHDTLRAAILDGKVMEHVAYTPVHAGDTFLIPAGTVHALGPGVFLYEVQQTSDLTYRIHDWDRPAAAGRALHLGKSAAVARPWPAPASPPPPAGAAVQQLTRCDYFVLERLGSGGGTLAGDTAGQSFHVLTVTRGEARVTAGSERYTLGQFESLLLPAAVGAYGLSGDFELLRSSLPE</sequence>
<proteinExistence type="predicted"/>
<dbReference type="InterPro" id="IPR049071">
    <property type="entry name" value="MPI_cupin_dom"/>
</dbReference>
<name>A0A0A7KL18_9DEIO</name>
<evidence type="ECO:0000313" key="9">
    <source>
        <dbReference type="EMBL" id="AIZ45909.1"/>
    </source>
</evidence>
<dbReference type="AlphaFoldDB" id="A0A0A7KL18"/>
<organism evidence="9 10">
    <name type="scientific">Deinococcus radiopugnans</name>
    <dbReference type="NCBI Taxonomy" id="57497"/>
    <lineage>
        <taxon>Bacteria</taxon>
        <taxon>Thermotogati</taxon>
        <taxon>Deinococcota</taxon>
        <taxon>Deinococci</taxon>
        <taxon>Deinococcales</taxon>
        <taxon>Deinococcaceae</taxon>
        <taxon>Deinococcus</taxon>
    </lineage>
</organism>
<dbReference type="Pfam" id="PF21621">
    <property type="entry name" value="MPI_cupin_dom"/>
    <property type="match status" value="1"/>
</dbReference>
<dbReference type="KEGG" id="dsw:QR90_13780"/>
<evidence type="ECO:0000256" key="5">
    <source>
        <dbReference type="PIRSR" id="PIRSR036894-1"/>
    </source>
</evidence>
<dbReference type="PANTHER" id="PTHR42742">
    <property type="entry name" value="TRANSCRIPTIONAL REPRESSOR MPRA"/>
    <property type="match status" value="1"/>
</dbReference>
<dbReference type="InterPro" id="IPR014628">
    <property type="entry name" value="Man6P_isomerase_Firm_short"/>
</dbReference>
<evidence type="ECO:0000256" key="4">
    <source>
        <dbReference type="ARBA" id="ARBA00030762"/>
    </source>
</evidence>
<evidence type="ECO:0000313" key="10">
    <source>
        <dbReference type="Proteomes" id="UP000030634"/>
    </source>
</evidence>
<feature type="domain" description="Mannose-6-phosphate isomerase cupin" evidence="8">
    <location>
        <begin position="259"/>
        <end position="312"/>
    </location>
</feature>
<comment type="cofactor">
    <cofactor evidence="5">
        <name>Zn(2+)</name>
        <dbReference type="ChEBI" id="CHEBI:29105"/>
    </cofactor>
    <text evidence="5">Binds 1 zinc ion per subunit.</text>
</comment>
<dbReference type="Proteomes" id="UP000030634">
    <property type="component" value="Chromosome"/>
</dbReference>
<feature type="binding site" evidence="5">
    <location>
        <position position="97"/>
    </location>
    <ligand>
        <name>Zn(2+)</name>
        <dbReference type="ChEBI" id="CHEBI:29105"/>
    </ligand>
</feature>
<dbReference type="RefSeq" id="WP_039685394.1">
    <property type="nucleotide sequence ID" value="NZ_CP010028.1"/>
</dbReference>
<feature type="binding site" evidence="5">
    <location>
        <position position="116"/>
    </location>
    <ligand>
        <name>Zn(2+)</name>
        <dbReference type="ChEBI" id="CHEBI:29105"/>
    </ligand>
</feature>
<dbReference type="CDD" id="cd07010">
    <property type="entry name" value="cupin_PMI_type_I_N_bac"/>
    <property type="match status" value="1"/>
</dbReference>
<reference evidence="10" key="1">
    <citation type="submission" date="2014-11" db="EMBL/GenBank/DDBJ databases">
        <title>Hymenobacter sp. DG25B genome submission.</title>
        <authorList>
            <person name="Jung H.-Y."/>
            <person name="Kim M.K."/>
            <person name="Srinivasan S."/>
            <person name="Lim S."/>
        </authorList>
    </citation>
    <scope>NUCLEOTIDE SEQUENCE [LARGE SCALE GENOMIC DNA]</scope>
    <source>
        <strain evidence="10">DY59</strain>
    </source>
</reference>
<keyword evidence="9" id="KW-0413">Isomerase</keyword>
<dbReference type="PIRSF" id="PIRSF036894">
    <property type="entry name" value="PMI_Firm_short"/>
    <property type="match status" value="1"/>
</dbReference>
<dbReference type="GO" id="GO:0008270">
    <property type="term" value="F:zinc ion binding"/>
    <property type="evidence" value="ECO:0007669"/>
    <property type="project" value="InterPro"/>
</dbReference>
<dbReference type="GO" id="GO:0004476">
    <property type="term" value="F:mannose-6-phosphate isomerase activity"/>
    <property type="evidence" value="ECO:0007669"/>
    <property type="project" value="InterPro"/>
</dbReference>
<accession>A0A0A7KL18</accession>
<dbReference type="Gene3D" id="2.60.120.10">
    <property type="entry name" value="Jelly Rolls"/>
    <property type="match status" value="2"/>
</dbReference>
<dbReference type="SUPFAM" id="SSF51182">
    <property type="entry name" value="RmlC-like cupins"/>
    <property type="match status" value="1"/>
</dbReference>
<evidence type="ECO:0000256" key="6">
    <source>
        <dbReference type="PIRSR" id="PIRSR036894-2"/>
    </source>
</evidence>
<evidence type="ECO:0000259" key="7">
    <source>
        <dbReference type="Pfam" id="PF20511"/>
    </source>
</evidence>
<evidence type="ECO:0000256" key="2">
    <source>
        <dbReference type="ARBA" id="ARBA00022833"/>
    </source>
</evidence>